<dbReference type="SUPFAM" id="SSF75445">
    <property type="entry name" value="D-ribose-5-phosphate isomerase (RpiA), lid domain"/>
    <property type="match status" value="1"/>
</dbReference>
<dbReference type="PANTHER" id="PTHR11934:SF0">
    <property type="entry name" value="RIBOSE-5-PHOSPHATE ISOMERASE"/>
    <property type="match status" value="1"/>
</dbReference>
<dbReference type="NCBIfam" id="NF001924">
    <property type="entry name" value="PRK00702.1"/>
    <property type="match status" value="1"/>
</dbReference>
<reference evidence="5" key="1">
    <citation type="submission" date="2015-09" db="EMBL/GenBank/DDBJ databases">
        <authorList>
            <person name="Daims H."/>
        </authorList>
    </citation>
    <scope>NUCLEOTIDE SEQUENCE [LARGE SCALE GENOMIC DNA]</scope>
</reference>
<comment type="function">
    <text evidence="3">Catalyzes the reversible conversion of ribose-5-phosphate to ribulose 5-phosphate.</text>
</comment>
<dbReference type="STRING" id="1715989.NITINOP_0915"/>
<dbReference type="KEGG" id="nio:NITINOP_0915"/>
<feature type="active site" description="Proton acceptor" evidence="3">
    <location>
        <position position="109"/>
    </location>
</feature>
<evidence type="ECO:0000256" key="1">
    <source>
        <dbReference type="ARBA" id="ARBA00001713"/>
    </source>
</evidence>
<dbReference type="AlphaFoldDB" id="A0A0S4KW90"/>
<evidence type="ECO:0000256" key="2">
    <source>
        <dbReference type="ARBA" id="ARBA00023235"/>
    </source>
</evidence>
<dbReference type="HAMAP" id="MF_00170">
    <property type="entry name" value="Rib_5P_isom_A"/>
    <property type="match status" value="1"/>
</dbReference>
<evidence type="ECO:0000256" key="3">
    <source>
        <dbReference type="HAMAP-Rule" id="MF_00170"/>
    </source>
</evidence>
<comment type="subunit">
    <text evidence="3">Homodimer.</text>
</comment>
<gene>
    <name evidence="3 4" type="primary">rpiA</name>
    <name evidence="4" type="ORF">NITINOP_0915</name>
</gene>
<keyword evidence="5" id="KW-1185">Reference proteome</keyword>
<dbReference type="GO" id="GO:0005829">
    <property type="term" value="C:cytosol"/>
    <property type="evidence" value="ECO:0007669"/>
    <property type="project" value="TreeGrafter"/>
</dbReference>
<dbReference type="Gene3D" id="3.40.50.1360">
    <property type="match status" value="1"/>
</dbReference>
<feature type="binding site" evidence="3">
    <location>
        <position position="127"/>
    </location>
    <ligand>
        <name>substrate</name>
    </ligand>
</feature>
<evidence type="ECO:0000313" key="5">
    <source>
        <dbReference type="Proteomes" id="UP000066284"/>
    </source>
</evidence>
<organism evidence="4 5">
    <name type="scientific">Candidatus Nitrospira inopinata</name>
    <dbReference type="NCBI Taxonomy" id="1715989"/>
    <lineage>
        <taxon>Bacteria</taxon>
        <taxon>Pseudomonadati</taxon>
        <taxon>Nitrospirota</taxon>
        <taxon>Nitrospiria</taxon>
        <taxon>Nitrospirales</taxon>
        <taxon>Nitrospiraceae</taxon>
        <taxon>Nitrospira</taxon>
    </lineage>
</organism>
<dbReference type="SUPFAM" id="SSF100950">
    <property type="entry name" value="NagB/RpiA/CoA transferase-like"/>
    <property type="match status" value="1"/>
</dbReference>
<dbReference type="GO" id="GO:0006014">
    <property type="term" value="P:D-ribose metabolic process"/>
    <property type="evidence" value="ECO:0007669"/>
    <property type="project" value="TreeGrafter"/>
</dbReference>
<dbReference type="InterPro" id="IPR020672">
    <property type="entry name" value="Ribose5P_isomerase_typA_subgr"/>
</dbReference>
<comment type="catalytic activity">
    <reaction evidence="1 3">
        <text>aldehydo-D-ribose 5-phosphate = D-ribulose 5-phosphate</text>
        <dbReference type="Rhea" id="RHEA:14657"/>
        <dbReference type="ChEBI" id="CHEBI:58121"/>
        <dbReference type="ChEBI" id="CHEBI:58273"/>
        <dbReference type="EC" id="5.3.1.6"/>
    </reaction>
</comment>
<dbReference type="UniPathway" id="UPA00115">
    <property type="reaction ID" value="UER00412"/>
</dbReference>
<dbReference type="PANTHER" id="PTHR11934">
    <property type="entry name" value="RIBOSE-5-PHOSPHATE ISOMERASE"/>
    <property type="match status" value="1"/>
</dbReference>
<dbReference type="EMBL" id="LN885086">
    <property type="protein sequence ID" value="CUQ65890.1"/>
    <property type="molecule type" value="Genomic_DNA"/>
</dbReference>
<dbReference type="Proteomes" id="UP000066284">
    <property type="component" value="Chromosome 1"/>
</dbReference>
<feature type="binding site" evidence="3">
    <location>
        <begin position="32"/>
        <end position="35"/>
    </location>
    <ligand>
        <name>substrate</name>
    </ligand>
</feature>
<dbReference type="Gene3D" id="3.30.70.260">
    <property type="match status" value="1"/>
</dbReference>
<keyword evidence="2 3" id="KW-0413">Isomerase</keyword>
<evidence type="ECO:0000313" key="4">
    <source>
        <dbReference type="EMBL" id="CUQ65890.1"/>
    </source>
</evidence>
<protein>
    <recommendedName>
        <fullName evidence="3">Ribose-5-phosphate isomerase A</fullName>
        <ecNumber evidence="3">5.3.1.6</ecNumber>
    </recommendedName>
    <alternativeName>
        <fullName evidence="3">Phosphoriboisomerase A</fullName>
        <shortName evidence="3">PRI</shortName>
    </alternativeName>
</protein>
<dbReference type="OrthoDB" id="5870696at2"/>
<sequence>MTTPSDLDSLKKAAALKAVEFVHDGMVVGLGTGSTARHLVIALGEKVRAGMKLRGVATSQETASLATQSGIPLIDTDNRWEIDVAIDGADQVDAAFNLIKGGGGALLKEKIVAASARQFIVMVDQTKLVPVLGGSFPLPIEIIPFGWGSTARHIEEVTKSPVVLRERHGAPYRTEAGNLIVDVHLDRIDRPRELEVLLNLIPGVVETGLFVGRTDILIIGTTQGVQVHHAPKGS</sequence>
<dbReference type="RefSeq" id="WP_062483578.1">
    <property type="nucleotide sequence ID" value="NZ_LN885086.1"/>
</dbReference>
<dbReference type="InterPro" id="IPR004788">
    <property type="entry name" value="Ribose5P_isomerase_type_A"/>
</dbReference>
<dbReference type="GO" id="GO:0004751">
    <property type="term" value="F:ribose-5-phosphate isomerase activity"/>
    <property type="evidence" value="ECO:0007669"/>
    <property type="project" value="UniProtKB-UniRule"/>
</dbReference>
<name>A0A0S4KW90_9BACT</name>
<comment type="pathway">
    <text evidence="3">Carbohydrate degradation; pentose phosphate pathway; D-ribose 5-phosphate from D-ribulose 5-phosphate (non-oxidative stage): step 1/1.</text>
</comment>
<feature type="binding site" evidence="3">
    <location>
        <begin position="100"/>
        <end position="103"/>
    </location>
    <ligand>
        <name>substrate</name>
    </ligand>
</feature>
<dbReference type="Pfam" id="PF06026">
    <property type="entry name" value="Rib_5-P_isom_A"/>
    <property type="match status" value="1"/>
</dbReference>
<feature type="binding site" evidence="3">
    <location>
        <begin position="87"/>
        <end position="90"/>
    </location>
    <ligand>
        <name>substrate</name>
    </ligand>
</feature>
<dbReference type="FunFam" id="3.40.50.1360:FF:000001">
    <property type="entry name" value="Ribose-5-phosphate isomerase A"/>
    <property type="match status" value="1"/>
</dbReference>
<dbReference type="GO" id="GO:0009052">
    <property type="term" value="P:pentose-phosphate shunt, non-oxidative branch"/>
    <property type="evidence" value="ECO:0007669"/>
    <property type="project" value="UniProtKB-UniRule"/>
</dbReference>
<dbReference type="EC" id="5.3.1.6" evidence="3"/>
<dbReference type="CDD" id="cd01398">
    <property type="entry name" value="RPI_A"/>
    <property type="match status" value="1"/>
</dbReference>
<comment type="similarity">
    <text evidence="3">Belongs to the ribose 5-phosphate isomerase family.</text>
</comment>
<dbReference type="NCBIfam" id="TIGR00021">
    <property type="entry name" value="rpiA"/>
    <property type="match status" value="1"/>
</dbReference>
<dbReference type="InterPro" id="IPR037171">
    <property type="entry name" value="NagB/RpiA_transferase-like"/>
</dbReference>
<accession>A0A0S4KW90</accession>
<proteinExistence type="inferred from homology"/>